<protein>
    <submittedName>
        <fullName evidence="3">Phosphatase PAP2 family protein</fullName>
    </submittedName>
</protein>
<feature type="transmembrane region" description="Helical" evidence="1">
    <location>
        <begin position="99"/>
        <end position="117"/>
    </location>
</feature>
<dbReference type="Gene3D" id="1.20.144.10">
    <property type="entry name" value="Phosphatidic acid phosphatase type 2/haloperoxidase"/>
    <property type="match status" value="1"/>
</dbReference>
<dbReference type="OrthoDB" id="8590768at2"/>
<evidence type="ECO:0000256" key="1">
    <source>
        <dbReference type="SAM" id="Phobius"/>
    </source>
</evidence>
<evidence type="ECO:0000313" key="3">
    <source>
        <dbReference type="EMBL" id="TDK30896.1"/>
    </source>
</evidence>
<dbReference type="EMBL" id="SMTG01000004">
    <property type="protein sequence ID" value="TDK30896.1"/>
    <property type="molecule type" value="Genomic_DNA"/>
</dbReference>
<dbReference type="RefSeq" id="WP_133393952.1">
    <property type="nucleotide sequence ID" value="NZ_SMTG01000004.1"/>
</dbReference>
<dbReference type="Pfam" id="PF01569">
    <property type="entry name" value="PAP2"/>
    <property type="match status" value="1"/>
</dbReference>
<reference evidence="3 4" key="1">
    <citation type="submission" date="2019-03" db="EMBL/GenBank/DDBJ databases">
        <title>Luteimonas zhaokaii sp.nov., isolated from the rectal contents of Plateau pika in Yushu, Qinghai Province, China.</title>
        <authorList>
            <person name="Zhang G."/>
        </authorList>
    </citation>
    <scope>NUCLEOTIDE SEQUENCE [LARGE SCALE GENOMIC DNA]</scope>
    <source>
        <strain evidence="3 4">THG-MD21</strain>
    </source>
</reference>
<dbReference type="InterPro" id="IPR000326">
    <property type="entry name" value="PAP2/HPO"/>
</dbReference>
<dbReference type="Proteomes" id="UP000295543">
    <property type="component" value="Unassembled WGS sequence"/>
</dbReference>
<proteinExistence type="predicted"/>
<gene>
    <name evidence="3" type="ORF">E2F49_11190</name>
</gene>
<feature type="domain" description="Phosphatidic acid phosphatase type 2/haloperoxidase" evidence="2">
    <location>
        <begin position="73"/>
        <end position="150"/>
    </location>
</feature>
<accession>A0A4R5U8U0</accession>
<organism evidence="3 4">
    <name type="scientific">Luteimonas terrae</name>
    <dbReference type="NCBI Taxonomy" id="1530191"/>
    <lineage>
        <taxon>Bacteria</taxon>
        <taxon>Pseudomonadati</taxon>
        <taxon>Pseudomonadota</taxon>
        <taxon>Gammaproteobacteria</taxon>
        <taxon>Lysobacterales</taxon>
        <taxon>Lysobacteraceae</taxon>
        <taxon>Luteimonas</taxon>
    </lineage>
</organism>
<dbReference type="SUPFAM" id="SSF48317">
    <property type="entry name" value="Acid phosphatase/Vanadium-dependent haloperoxidase"/>
    <property type="match status" value="1"/>
</dbReference>
<dbReference type="InterPro" id="IPR036938">
    <property type="entry name" value="PAP2/HPO_sf"/>
</dbReference>
<evidence type="ECO:0000313" key="4">
    <source>
        <dbReference type="Proteomes" id="UP000295543"/>
    </source>
</evidence>
<evidence type="ECO:0000259" key="2">
    <source>
        <dbReference type="Pfam" id="PF01569"/>
    </source>
</evidence>
<comment type="caution">
    <text evidence="3">The sequence shown here is derived from an EMBL/GenBank/DDBJ whole genome shotgun (WGS) entry which is preliminary data.</text>
</comment>
<keyword evidence="4" id="KW-1185">Reference proteome</keyword>
<keyword evidence="1" id="KW-1133">Transmembrane helix</keyword>
<name>A0A4R5U8U0_9GAMM</name>
<keyword evidence="1" id="KW-0472">Membrane</keyword>
<feature type="transmembrane region" description="Helical" evidence="1">
    <location>
        <begin position="40"/>
        <end position="61"/>
    </location>
</feature>
<keyword evidence="1" id="KW-0812">Transmembrane</keyword>
<feature type="transmembrane region" description="Helical" evidence="1">
    <location>
        <begin position="129"/>
        <end position="148"/>
    </location>
</feature>
<dbReference type="AlphaFoldDB" id="A0A4R5U8U0"/>
<sequence length="206" mass="22143">MNWSLITHLGDAALVLPLLVTAMTGLALQGKPQRRAALRWAAIVATSLVLVAASKIAFYGWGTGIRHWNLTCLSGHTVSAWLTWPVLPMLVAPARMRSLRIALFVAGIVIALLVGWSRVPLGAHPLSEVIAGALLGACAAGLCIRVLWKQALDMRARALIGAVMLTLAIVSQAGLDRPHTERWFQAIATTLSGAQSPHDRARWRAE</sequence>
<feature type="transmembrane region" description="Helical" evidence="1">
    <location>
        <begin position="6"/>
        <end position="28"/>
    </location>
</feature>